<proteinExistence type="inferred from homology"/>
<protein>
    <recommendedName>
        <fullName evidence="4 7">dTDP-glucose 4,6-dehydratase</fullName>
        <ecNumber evidence="4 7">4.2.1.46</ecNumber>
    </recommendedName>
</protein>
<evidence type="ECO:0000313" key="9">
    <source>
        <dbReference type="EMBL" id="OGG06401.1"/>
    </source>
</evidence>
<evidence type="ECO:0000256" key="3">
    <source>
        <dbReference type="ARBA" id="ARBA00008178"/>
    </source>
</evidence>
<dbReference type="NCBIfam" id="TIGR01181">
    <property type="entry name" value="dTDP_gluc_dehyt"/>
    <property type="match status" value="1"/>
</dbReference>
<dbReference type="GO" id="GO:0008460">
    <property type="term" value="F:dTDP-glucose 4,6-dehydratase activity"/>
    <property type="evidence" value="ECO:0007669"/>
    <property type="project" value="UniProtKB-EC"/>
</dbReference>
<dbReference type="Gene3D" id="3.40.50.720">
    <property type="entry name" value="NAD(P)-binding Rossmann-like Domain"/>
    <property type="match status" value="1"/>
</dbReference>
<dbReference type="GO" id="GO:0009225">
    <property type="term" value="P:nucleotide-sugar metabolic process"/>
    <property type="evidence" value="ECO:0007669"/>
    <property type="project" value="InterPro"/>
</dbReference>
<dbReference type="Proteomes" id="UP000177354">
    <property type="component" value="Unassembled WGS sequence"/>
</dbReference>
<dbReference type="FunFam" id="3.40.50.720:FF:000304">
    <property type="entry name" value="UDP-glucose 4,6-dehydratase"/>
    <property type="match status" value="1"/>
</dbReference>
<dbReference type="InterPro" id="IPR005888">
    <property type="entry name" value="dTDP_Gluc_deHydtase"/>
</dbReference>
<dbReference type="EMBL" id="MFJF01000015">
    <property type="protein sequence ID" value="OGG06401.1"/>
    <property type="molecule type" value="Genomic_DNA"/>
</dbReference>
<comment type="caution">
    <text evidence="9">The sequence shown here is derived from an EMBL/GenBank/DDBJ whole genome shotgun (WGS) entry which is preliminary data.</text>
</comment>
<comment type="cofactor">
    <cofactor evidence="2 7">
        <name>NAD(+)</name>
        <dbReference type="ChEBI" id="CHEBI:57540"/>
    </cofactor>
</comment>
<name>A0A1F5Z1U5_9BACT</name>
<accession>A0A1F5Z1U5</accession>
<keyword evidence="5" id="KW-0520">NAD</keyword>
<comment type="catalytic activity">
    <reaction evidence="1 7">
        <text>dTDP-alpha-D-glucose = dTDP-4-dehydro-6-deoxy-alpha-D-glucose + H2O</text>
        <dbReference type="Rhea" id="RHEA:17221"/>
        <dbReference type="ChEBI" id="CHEBI:15377"/>
        <dbReference type="ChEBI" id="CHEBI:57477"/>
        <dbReference type="ChEBI" id="CHEBI:57649"/>
        <dbReference type="EC" id="4.2.1.46"/>
    </reaction>
</comment>
<evidence type="ECO:0000313" key="10">
    <source>
        <dbReference type="Proteomes" id="UP000177354"/>
    </source>
</evidence>
<dbReference type="InterPro" id="IPR016040">
    <property type="entry name" value="NAD(P)-bd_dom"/>
</dbReference>
<dbReference type="AlphaFoldDB" id="A0A1F5Z1U5"/>
<dbReference type="PANTHER" id="PTHR43000">
    <property type="entry name" value="DTDP-D-GLUCOSE 4,6-DEHYDRATASE-RELATED"/>
    <property type="match status" value="1"/>
</dbReference>
<dbReference type="EC" id="4.2.1.46" evidence="4 7"/>
<dbReference type="Pfam" id="PF16363">
    <property type="entry name" value="GDP_Man_Dehyd"/>
    <property type="match status" value="1"/>
</dbReference>
<dbReference type="SUPFAM" id="SSF51735">
    <property type="entry name" value="NAD(P)-binding Rossmann-fold domains"/>
    <property type="match status" value="1"/>
</dbReference>
<keyword evidence="6 7" id="KW-0456">Lyase</keyword>
<reference evidence="9 10" key="1">
    <citation type="journal article" date="2016" name="Nat. Commun.">
        <title>Thousands of microbial genomes shed light on interconnected biogeochemical processes in an aquifer system.</title>
        <authorList>
            <person name="Anantharaman K."/>
            <person name="Brown C.T."/>
            <person name="Hug L.A."/>
            <person name="Sharon I."/>
            <person name="Castelle C.J."/>
            <person name="Probst A.J."/>
            <person name="Thomas B.C."/>
            <person name="Singh A."/>
            <person name="Wilkins M.J."/>
            <person name="Karaoz U."/>
            <person name="Brodie E.L."/>
            <person name="Williams K.H."/>
            <person name="Hubbard S.S."/>
            <person name="Banfield J.F."/>
        </authorList>
    </citation>
    <scope>NUCLEOTIDE SEQUENCE [LARGE SCALE GENOMIC DNA]</scope>
</reference>
<dbReference type="Gene3D" id="3.90.25.10">
    <property type="entry name" value="UDP-galactose 4-epimerase, domain 1"/>
    <property type="match status" value="1"/>
</dbReference>
<feature type="domain" description="NAD(P)-binding" evidence="8">
    <location>
        <begin position="4"/>
        <end position="305"/>
    </location>
</feature>
<organism evidence="9 10">
    <name type="scientific">Candidatus Gottesmanbacteria bacterium RIFCSPHIGHO2_01_FULL_40_15</name>
    <dbReference type="NCBI Taxonomy" id="1798376"/>
    <lineage>
        <taxon>Bacteria</taxon>
        <taxon>Candidatus Gottesmaniibacteriota</taxon>
    </lineage>
</organism>
<evidence type="ECO:0000256" key="5">
    <source>
        <dbReference type="ARBA" id="ARBA00023027"/>
    </source>
</evidence>
<dbReference type="CDD" id="cd05246">
    <property type="entry name" value="dTDP_GD_SDR_e"/>
    <property type="match status" value="1"/>
</dbReference>
<comment type="similarity">
    <text evidence="3 7">Belongs to the NAD(P)-dependent epimerase/dehydratase family. dTDP-glucose dehydratase subfamily.</text>
</comment>
<sequence>MKILVTGGSGFIGSNYIRYHLKENKADSIINLDALTYAGDPDNLKEIKDHPNYKFVKGNICNPKRVFEIMKDVDIVVHFAAETHVDRSIADPGIFLKTNVLGTEILLKAALENKIKHFHHISTDEVFGALDLSQKRKFNEDTIYNPTSPYAASKAGAEHLVKAYYYTYGLAVTVTNCSNNYGPYQHPEKLIPLAITNALEDKKIPVYGDGLNVRDWLYVEDHCRAIDRILEGGKIGHTYCVGGLTADISNLEIIRNILKILKKDDSLITFVKDRPGHDRKYSIDWSKIKRELDWQPRYDLAVWLEKTVDWYRKNLTWWKKRKDKKFREYYQIQYQDL</sequence>
<evidence type="ECO:0000256" key="2">
    <source>
        <dbReference type="ARBA" id="ARBA00001911"/>
    </source>
</evidence>
<evidence type="ECO:0000259" key="8">
    <source>
        <dbReference type="Pfam" id="PF16363"/>
    </source>
</evidence>
<gene>
    <name evidence="9" type="ORF">A2777_05480</name>
</gene>
<evidence type="ECO:0000256" key="4">
    <source>
        <dbReference type="ARBA" id="ARBA00011990"/>
    </source>
</evidence>
<evidence type="ECO:0000256" key="7">
    <source>
        <dbReference type="RuleBase" id="RU004473"/>
    </source>
</evidence>
<dbReference type="InterPro" id="IPR036291">
    <property type="entry name" value="NAD(P)-bd_dom_sf"/>
</dbReference>
<evidence type="ECO:0000256" key="1">
    <source>
        <dbReference type="ARBA" id="ARBA00001539"/>
    </source>
</evidence>
<evidence type="ECO:0000256" key="6">
    <source>
        <dbReference type="ARBA" id="ARBA00023239"/>
    </source>
</evidence>